<protein>
    <submittedName>
        <fullName evidence="3">Autotransporter outer membrane beta-barrel domain-containing protein</fullName>
    </submittedName>
</protein>
<proteinExistence type="predicted"/>
<feature type="chain" id="PRO_5046958669" evidence="1">
    <location>
        <begin position="32"/>
        <end position="943"/>
    </location>
</feature>
<feature type="signal peptide" evidence="1">
    <location>
        <begin position="1"/>
        <end position="31"/>
    </location>
</feature>
<evidence type="ECO:0000259" key="2">
    <source>
        <dbReference type="PROSITE" id="PS51208"/>
    </source>
</evidence>
<dbReference type="RefSeq" id="WP_262601230.1">
    <property type="nucleotide sequence ID" value="NZ_CP103300.1"/>
</dbReference>
<keyword evidence="4" id="KW-1185">Reference proteome</keyword>
<organism evidence="3 4">
    <name type="scientific">Endozoicomonas euniceicola</name>
    <dbReference type="NCBI Taxonomy" id="1234143"/>
    <lineage>
        <taxon>Bacteria</taxon>
        <taxon>Pseudomonadati</taxon>
        <taxon>Pseudomonadota</taxon>
        <taxon>Gammaproteobacteria</taxon>
        <taxon>Oceanospirillales</taxon>
        <taxon>Endozoicomonadaceae</taxon>
        <taxon>Endozoicomonas</taxon>
    </lineage>
</organism>
<dbReference type="Pfam" id="PF03797">
    <property type="entry name" value="Autotransporter"/>
    <property type="match status" value="1"/>
</dbReference>
<dbReference type="SUPFAM" id="SSF103515">
    <property type="entry name" value="Autotransporter"/>
    <property type="match status" value="1"/>
</dbReference>
<dbReference type="SMART" id="SM00869">
    <property type="entry name" value="Autotransporter"/>
    <property type="match status" value="1"/>
</dbReference>
<name>A0ABY6H0Y9_9GAMM</name>
<evidence type="ECO:0000313" key="3">
    <source>
        <dbReference type="EMBL" id="UYM18467.1"/>
    </source>
</evidence>
<dbReference type="InterPro" id="IPR036709">
    <property type="entry name" value="Autotransporte_beta_dom_sf"/>
</dbReference>
<keyword evidence="1" id="KW-0732">Signal</keyword>
<reference evidence="3" key="1">
    <citation type="submission" date="2022-10" db="EMBL/GenBank/DDBJ databases">
        <title>Completed Genome Sequence of two octocoral isolated bacterium, Endozoicomonas euniceicola EF212T and Endozoicomonas gorgoniicola PS125T.</title>
        <authorList>
            <person name="Chiou Y.-J."/>
            <person name="Chen Y.-H."/>
        </authorList>
    </citation>
    <scope>NUCLEOTIDE SEQUENCE</scope>
    <source>
        <strain evidence="3">EF212</strain>
    </source>
</reference>
<evidence type="ECO:0000313" key="4">
    <source>
        <dbReference type="Proteomes" id="UP001163255"/>
    </source>
</evidence>
<dbReference type="EMBL" id="CP103300">
    <property type="protein sequence ID" value="UYM18467.1"/>
    <property type="molecule type" value="Genomic_DNA"/>
</dbReference>
<sequence length="943" mass="99947">MSTGIILRTKGLVRTVLSAALFLTATQPAMAVNLTKNNEVPYEQAVHDYDVITINAKLSVSNSNGEAVITINAKSGGIRIEQGAGIDNDSSPSIYVGKIGTLMGALDNEGAIQDGVAIAGRSTPQTGKAYRSRGKDNDNWAGLQGGYKVQGNGGIAGGVVETVNDHAVFLDDYSYVDFIAVDSGSSLKSSGDGTAAVYVSENAQMGGALPSGLTLSGSARAESDTVFDIAGTLSSSNGQAINIAGKATGQVQIASSGILSGKGGGEAGGAALLVSGTYTGSLNSQGTIKGGVFISGTHDASQEHAVFLNDQSKTDFIAVTGTMTATGAGKSAVYVDNGAQLGGIVVDGGTISASGSSPITVRGDLTGKVYLKDGSITAASATDTSLDFSSSDKPLMFEQVGDSSKTTGTILASDQHKNDWVAFRGGRFEGETIQDVDHLVVSTITSGIAMSGNFTLPAQTTIELVKQQQLDDQNRPVTDSNQNPVYELNSNALMTVTGRLSAMEQGSNIQFKPASTTEYDLVKKGVTLTVVEPGSMEGSVAGRVTVDSGSYLVEATENYSAGKLQVQLKSRDANGVKQLVMKSGANARASEVFSKAVDVVNAGTYADATRGSKLFAKLNATNYDAKKLAGQVQPRVAGEVQKSSQAVANTAHNIVFNRVHGLRRGISYGDQFADGAAWGQMLYNSGQQDDVDGEPGFKNQAWGITLGVDSELNSTIRTGLALSMVSSTVDGNEGSTNKSYSYLATWYNSWNDRGYFLDTMLSMGRSANDMTKTIDGYLVKADFEVDQWGGRVIGGTNWRVGNWTFSPQTEFNYGLIRVQEYEEKGDSGFEQKIQSKDYNTWELGGGMKFNGEYWYRNGVIKPELTFMGYYDFGTDGTIVKSTYLAGGESFMVTGPDRDKVRLHMGLGLGLQMNNHWTLHTGYNFNWKKTYRSHSFSAKARYEF</sequence>
<dbReference type="InterPro" id="IPR005546">
    <property type="entry name" value="Autotransporte_beta"/>
</dbReference>
<feature type="domain" description="Autotransporter" evidence="2">
    <location>
        <begin position="670"/>
        <end position="943"/>
    </location>
</feature>
<gene>
    <name evidence="3" type="ORF">NX720_11390</name>
</gene>
<accession>A0ABY6H0Y9</accession>
<dbReference type="PROSITE" id="PS51208">
    <property type="entry name" value="AUTOTRANSPORTER"/>
    <property type="match status" value="1"/>
</dbReference>
<dbReference type="Proteomes" id="UP001163255">
    <property type="component" value="Chromosome"/>
</dbReference>
<dbReference type="Gene3D" id="2.40.128.130">
    <property type="entry name" value="Autotransporter beta-domain"/>
    <property type="match status" value="1"/>
</dbReference>
<evidence type="ECO:0000256" key="1">
    <source>
        <dbReference type="SAM" id="SignalP"/>
    </source>
</evidence>